<evidence type="ECO:0000256" key="3">
    <source>
        <dbReference type="ARBA" id="ARBA00024867"/>
    </source>
</evidence>
<dbReference type="PANTHER" id="PTHR44591">
    <property type="entry name" value="STRESS RESPONSE REGULATOR PROTEIN 1"/>
    <property type="match status" value="1"/>
</dbReference>
<dbReference type="PANTHER" id="PTHR44591:SF3">
    <property type="entry name" value="RESPONSE REGULATORY DOMAIN-CONTAINING PROTEIN"/>
    <property type="match status" value="1"/>
</dbReference>
<dbReference type="GO" id="GO:0000160">
    <property type="term" value="P:phosphorelay signal transduction system"/>
    <property type="evidence" value="ECO:0007669"/>
    <property type="project" value="InterPro"/>
</dbReference>
<evidence type="ECO:0000256" key="2">
    <source>
        <dbReference type="ARBA" id="ARBA00022553"/>
    </source>
</evidence>
<protein>
    <recommendedName>
        <fullName evidence="1">Stage 0 sporulation protein A homolog</fullName>
    </recommendedName>
</protein>
<dbReference type="Gene3D" id="3.40.50.2300">
    <property type="match status" value="1"/>
</dbReference>
<dbReference type="PATRIC" id="fig|1121326.3.peg.4419"/>
<dbReference type="Proteomes" id="UP000076603">
    <property type="component" value="Unassembled WGS sequence"/>
</dbReference>
<accession>A0A162RZE4</accession>
<keyword evidence="7" id="KW-1185">Reference proteome</keyword>
<reference evidence="6 7" key="1">
    <citation type="submission" date="2016-04" db="EMBL/GenBank/DDBJ databases">
        <title>Genome sequence of Clostridium magnum DSM 2767.</title>
        <authorList>
            <person name="Poehlein A."/>
            <person name="Uhlig R."/>
            <person name="Fischer R."/>
            <person name="Bahl H."/>
            <person name="Daniel R."/>
        </authorList>
    </citation>
    <scope>NUCLEOTIDE SEQUENCE [LARGE SCALE GENOMIC DNA]</scope>
    <source>
        <strain evidence="6 7">DSM 2767</strain>
    </source>
</reference>
<evidence type="ECO:0000256" key="1">
    <source>
        <dbReference type="ARBA" id="ARBA00018672"/>
    </source>
</evidence>
<name>A0A162RZE4_9CLOT</name>
<sequence length="120" mass="14285">MAVGVIVDDNEKALNYSLSMIKDMGQFKEIYGFCYPEEAYSFIKQKGCDVLFVETEMKGMNCFVLINKLRKIYNNIFFIIVMGREEYAYEALQKDIMDYILKPLSPKRIRETLKRLRKYY</sequence>
<dbReference type="SUPFAM" id="SSF52172">
    <property type="entry name" value="CheY-like"/>
    <property type="match status" value="1"/>
</dbReference>
<dbReference type="InterPro" id="IPR011006">
    <property type="entry name" value="CheY-like_superfamily"/>
</dbReference>
<evidence type="ECO:0000259" key="5">
    <source>
        <dbReference type="PROSITE" id="PS50110"/>
    </source>
</evidence>
<dbReference type="Pfam" id="PF00072">
    <property type="entry name" value="Response_reg"/>
    <property type="match status" value="1"/>
</dbReference>
<comment type="caution">
    <text evidence="4">Lacks conserved residue(s) required for the propagation of feature annotation.</text>
</comment>
<dbReference type="EMBL" id="LWAE01000005">
    <property type="protein sequence ID" value="KZL90584.1"/>
    <property type="molecule type" value="Genomic_DNA"/>
</dbReference>
<dbReference type="PROSITE" id="PS50110">
    <property type="entry name" value="RESPONSE_REGULATORY"/>
    <property type="match status" value="1"/>
</dbReference>
<comment type="function">
    <text evidence="3">May play the central regulatory role in sporulation. It may be an element of the effector pathway responsible for the activation of sporulation genes in response to nutritional stress. Spo0A may act in concert with spo0H (a sigma factor) to control the expression of some genes that are critical to the sporulation process.</text>
</comment>
<dbReference type="RefSeq" id="WP_066626895.1">
    <property type="nucleotide sequence ID" value="NZ_FQXL01000011.1"/>
</dbReference>
<dbReference type="AlphaFoldDB" id="A0A162RZE4"/>
<evidence type="ECO:0000313" key="6">
    <source>
        <dbReference type="EMBL" id="KZL90584.1"/>
    </source>
</evidence>
<keyword evidence="6" id="KW-0378">Hydrolase</keyword>
<evidence type="ECO:0000256" key="4">
    <source>
        <dbReference type="PROSITE-ProRule" id="PRU00169"/>
    </source>
</evidence>
<dbReference type="InterPro" id="IPR001789">
    <property type="entry name" value="Sig_transdc_resp-reg_receiver"/>
</dbReference>
<dbReference type="InterPro" id="IPR050595">
    <property type="entry name" value="Bact_response_regulator"/>
</dbReference>
<proteinExistence type="predicted"/>
<dbReference type="GO" id="GO:0016787">
    <property type="term" value="F:hydrolase activity"/>
    <property type="evidence" value="ECO:0007669"/>
    <property type="project" value="UniProtKB-KW"/>
</dbReference>
<keyword evidence="2" id="KW-0597">Phosphoprotein</keyword>
<organism evidence="6 7">
    <name type="scientific">Clostridium magnum DSM 2767</name>
    <dbReference type="NCBI Taxonomy" id="1121326"/>
    <lineage>
        <taxon>Bacteria</taxon>
        <taxon>Bacillati</taxon>
        <taxon>Bacillota</taxon>
        <taxon>Clostridia</taxon>
        <taxon>Eubacteriales</taxon>
        <taxon>Clostridiaceae</taxon>
        <taxon>Clostridium</taxon>
    </lineage>
</organism>
<comment type="caution">
    <text evidence="6">The sequence shown here is derived from an EMBL/GenBank/DDBJ whole genome shotgun (WGS) entry which is preliminary data.</text>
</comment>
<dbReference type="OrthoDB" id="9809318at2"/>
<gene>
    <name evidence="6" type="primary">rpfG_15</name>
    <name evidence="6" type="ORF">CLMAG_43560</name>
</gene>
<feature type="domain" description="Response regulatory" evidence="5">
    <location>
        <begin position="3"/>
        <end position="117"/>
    </location>
</feature>
<dbReference type="STRING" id="1121326.CLMAG_43560"/>
<evidence type="ECO:0000313" key="7">
    <source>
        <dbReference type="Proteomes" id="UP000076603"/>
    </source>
</evidence>